<dbReference type="Proteomes" id="UP001221413">
    <property type="component" value="Unassembled WGS sequence"/>
</dbReference>
<dbReference type="PROSITE" id="PS50088">
    <property type="entry name" value="ANK_REPEAT"/>
    <property type="match status" value="3"/>
</dbReference>
<accession>A0AAD6NHF5</accession>
<dbReference type="Gene3D" id="1.25.40.20">
    <property type="entry name" value="Ankyrin repeat-containing domain"/>
    <property type="match status" value="1"/>
</dbReference>
<dbReference type="SUPFAM" id="SSF48403">
    <property type="entry name" value="Ankyrin repeat"/>
    <property type="match status" value="1"/>
</dbReference>
<evidence type="ECO:0000256" key="3">
    <source>
        <dbReference type="PROSITE-ProRule" id="PRU00023"/>
    </source>
</evidence>
<evidence type="ECO:0000313" key="4">
    <source>
        <dbReference type="EMBL" id="KAJ6258292.1"/>
    </source>
</evidence>
<name>A0AAD6NHF5_DREDA</name>
<proteinExistence type="predicted"/>
<feature type="repeat" description="ANK" evidence="3">
    <location>
        <begin position="239"/>
        <end position="268"/>
    </location>
</feature>
<dbReference type="InterPro" id="IPR036770">
    <property type="entry name" value="Ankyrin_rpt-contain_sf"/>
</dbReference>
<dbReference type="Pfam" id="PF00023">
    <property type="entry name" value="Ank"/>
    <property type="match status" value="1"/>
</dbReference>
<dbReference type="AlphaFoldDB" id="A0AAD6NHF5"/>
<evidence type="ECO:0000256" key="1">
    <source>
        <dbReference type="ARBA" id="ARBA00022737"/>
    </source>
</evidence>
<protein>
    <submittedName>
        <fullName evidence="4">Uncharacterized protein</fullName>
    </submittedName>
</protein>
<dbReference type="Pfam" id="PF12796">
    <property type="entry name" value="Ank_2"/>
    <property type="match status" value="1"/>
</dbReference>
<gene>
    <name evidence="4" type="ORF">Dda_7213</name>
</gene>
<dbReference type="SMART" id="SM00248">
    <property type="entry name" value="ANK"/>
    <property type="match status" value="5"/>
</dbReference>
<dbReference type="PANTHER" id="PTHR24198">
    <property type="entry name" value="ANKYRIN REPEAT AND PROTEIN KINASE DOMAIN-CONTAINING PROTEIN"/>
    <property type="match status" value="1"/>
</dbReference>
<feature type="repeat" description="ANK" evidence="3">
    <location>
        <begin position="145"/>
        <end position="177"/>
    </location>
</feature>
<evidence type="ECO:0000256" key="2">
    <source>
        <dbReference type="ARBA" id="ARBA00023043"/>
    </source>
</evidence>
<feature type="repeat" description="ANK" evidence="3">
    <location>
        <begin position="181"/>
        <end position="209"/>
    </location>
</feature>
<keyword evidence="2 3" id="KW-0040">ANK repeat</keyword>
<keyword evidence="5" id="KW-1185">Reference proteome</keyword>
<dbReference type="EMBL" id="JAQGDS010000009">
    <property type="protein sequence ID" value="KAJ6258292.1"/>
    <property type="molecule type" value="Genomic_DNA"/>
</dbReference>
<dbReference type="InterPro" id="IPR002110">
    <property type="entry name" value="Ankyrin_rpt"/>
</dbReference>
<dbReference type="PANTHER" id="PTHR24198:SF194">
    <property type="entry name" value="INVERSIN-A"/>
    <property type="match status" value="1"/>
</dbReference>
<organism evidence="4 5">
    <name type="scientific">Drechslerella dactyloides</name>
    <name type="common">Nematode-trapping fungus</name>
    <name type="synonym">Arthrobotrys dactyloides</name>
    <dbReference type="NCBI Taxonomy" id="74499"/>
    <lineage>
        <taxon>Eukaryota</taxon>
        <taxon>Fungi</taxon>
        <taxon>Dikarya</taxon>
        <taxon>Ascomycota</taxon>
        <taxon>Pezizomycotina</taxon>
        <taxon>Orbiliomycetes</taxon>
        <taxon>Orbiliales</taxon>
        <taxon>Orbiliaceae</taxon>
        <taxon>Drechslerella</taxon>
    </lineage>
</organism>
<dbReference type="PROSITE" id="PS50297">
    <property type="entry name" value="ANK_REP_REGION"/>
    <property type="match status" value="2"/>
</dbReference>
<sequence>MGELASAIVAEAWVRHFADYQADLKAKGWGEDPKGKDLAMACEGHIHKMAFVTTDRQLDDDFGIEMRRRNVVTYTVYWSRKPNPSLPQYTRIGFNEQAGPRYLQHHEYTYAERSLRASHQGHDKIAELLLNSGADLNDQGKYAYNNCSNLSVASFRGHDKVVELLLSKGANVNSNGPYGGALYAASDSGHDKIVELLLRKGANPNSFGLYGSALWGASDRGSYKIVEMLLSKGASIEIIGQNALHAASARGHGKIVDLMLSKSADVND</sequence>
<comment type="caution">
    <text evidence="4">The sequence shown here is derived from an EMBL/GenBank/DDBJ whole genome shotgun (WGS) entry which is preliminary data.</text>
</comment>
<evidence type="ECO:0000313" key="5">
    <source>
        <dbReference type="Proteomes" id="UP001221413"/>
    </source>
</evidence>
<keyword evidence="1" id="KW-0677">Repeat</keyword>
<reference evidence="4" key="1">
    <citation type="submission" date="2023-01" db="EMBL/GenBank/DDBJ databases">
        <title>The chitinases involved in constricting ring structure development in the nematode-trapping fungus Drechslerella dactyloides.</title>
        <authorList>
            <person name="Wang R."/>
            <person name="Zhang L."/>
            <person name="Tang P."/>
            <person name="Li S."/>
            <person name="Liang L."/>
        </authorList>
    </citation>
    <scope>NUCLEOTIDE SEQUENCE</scope>
    <source>
        <strain evidence="4">YMF1.00031</strain>
    </source>
</reference>